<dbReference type="GO" id="GO:0016747">
    <property type="term" value="F:acyltransferase activity, transferring groups other than amino-acyl groups"/>
    <property type="evidence" value="ECO:0007669"/>
    <property type="project" value="InterPro"/>
</dbReference>
<dbReference type="SUPFAM" id="SSF55729">
    <property type="entry name" value="Acyl-CoA N-acyltransferases (Nat)"/>
    <property type="match status" value="1"/>
</dbReference>
<dbReference type="InterPro" id="IPR016181">
    <property type="entry name" value="Acyl_CoA_acyltransferase"/>
</dbReference>
<evidence type="ECO:0000256" key="2">
    <source>
        <dbReference type="ARBA" id="ARBA00023315"/>
    </source>
</evidence>
<dbReference type="InterPro" id="IPR000182">
    <property type="entry name" value="GNAT_dom"/>
</dbReference>
<dbReference type="CDD" id="cd04301">
    <property type="entry name" value="NAT_SF"/>
    <property type="match status" value="1"/>
</dbReference>
<keyword evidence="2" id="KW-0012">Acyltransferase</keyword>
<dbReference type="PANTHER" id="PTHR43877">
    <property type="entry name" value="AMINOALKYLPHOSPHONATE N-ACETYLTRANSFERASE-RELATED-RELATED"/>
    <property type="match status" value="1"/>
</dbReference>
<organism evidence="4 5">
    <name type="scientific">Mycolicibacterium frederiksbergense</name>
    <dbReference type="NCBI Taxonomy" id="117567"/>
    <lineage>
        <taxon>Bacteria</taxon>
        <taxon>Bacillati</taxon>
        <taxon>Actinomycetota</taxon>
        <taxon>Actinomycetes</taxon>
        <taxon>Mycobacteriales</taxon>
        <taxon>Mycobacteriaceae</taxon>
        <taxon>Mycolicibacterium</taxon>
    </lineage>
</organism>
<dbReference type="PROSITE" id="PS51186">
    <property type="entry name" value="GNAT"/>
    <property type="match status" value="1"/>
</dbReference>
<evidence type="ECO:0000313" key="5">
    <source>
        <dbReference type="Proteomes" id="UP000501849"/>
    </source>
</evidence>
<keyword evidence="1 4" id="KW-0808">Transferase</keyword>
<evidence type="ECO:0000313" key="4">
    <source>
        <dbReference type="EMBL" id="QIV85629.1"/>
    </source>
</evidence>
<dbReference type="KEGG" id="mfre:EXE63_31740"/>
<reference evidence="4 5" key="1">
    <citation type="submission" date="2019-04" db="EMBL/GenBank/DDBJ databases">
        <title>Draft, Whole-Genome Sequence of the Anthracene-degrading Mycobacterium frederiksbergense LB501T, Isolated from a Polycyclic Aromatic Hydrocarbon (PAH)-Contaminated Soil.</title>
        <authorList>
            <person name="Augelletti F."/>
        </authorList>
    </citation>
    <scope>NUCLEOTIDE SEQUENCE [LARGE SCALE GENOMIC DNA]</scope>
    <source>
        <strain evidence="4 5">LB 501T</strain>
    </source>
</reference>
<dbReference type="AlphaFoldDB" id="A0A6H0SGS3"/>
<accession>A0A6H0SGS3</accession>
<proteinExistence type="predicted"/>
<evidence type="ECO:0000256" key="1">
    <source>
        <dbReference type="ARBA" id="ARBA00022679"/>
    </source>
</evidence>
<dbReference type="InterPro" id="IPR050832">
    <property type="entry name" value="Bact_Acetyltransf"/>
</dbReference>
<keyword evidence="5" id="KW-1185">Reference proteome</keyword>
<dbReference type="Gene3D" id="3.40.630.30">
    <property type="match status" value="1"/>
</dbReference>
<protein>
    <submittedName>
        <fullName evidence="4">GNAT family N-acetyltransferase</fullName>
    </submittedName>
</protein>
<feature type="domain" description="N-acetyltransferase" evidence="3">
    <location>
        <begin position="1"/>
        <end position="174"/>
    </location>
</feature>
<dbReference type="EMBL" id="CP038799">
    <property type="protein sequence ID" value="QIV85629.1"/>
    <property type="molecule type" value="Genomic_DNA"/>
</dbReference>
<dbReference type="Pfam" id="PF00583">
    <property type="entry name" value="Acetyltransf_1"/>
    <property type="match status" value="1"/>
</dbReference>
<dbReference type="PANTHER" id="PTHR43877:SF2">
    <property type="entry name" value="AMINOALKYLPHOSPHONATE N-ACETYLTRANSFERASE-RELATED"/>
    <property type="match status" value="1"/>
</dbReference>
<evidence type="ECO:0000259" key="3">
    <source>
        <dbReference type="PROSITE" id="PS51186"/>
    </source>
</evidence>
<name>A0A6H0SGS3_9MYCO</name>
<dbReference type="Proteomes" id="UP000501849">
    <property type="component" value="Chromosome"/>
</dbReference>
<gene>
    <name evidence="4" type="ORF">EXE63_31740</name>
</gene>
<sequence length="174" mass="18662">MVVRVEVPGPADLTELAAVAAITFPLACPPGVTAENVNAFIAANLSVQAFAGYLDDPERVVLIARDDTRILGYAMLIRGVPKDADVQRAVPLRPAVEISKMYTLPDVHGAGVSAALMAESLRRSTDAACVWLGVNQENQRAQRFYAKSGFRVGGTKTFRLGDSVESDYVMVRPA</sequence>